<evidence type="ECO:0000313" key="3">
    <source>
        <dbReference type="Proteomes" id="UP000271974"/>
    </source>
</evidence>
<organism evidence="2 3">
    <name type="scientific">Elysia chlorotica</name>
    <name type="common">Eastern emerald elysia</name>
    <name type="synonym">Sea slug</name>
    <dbReference type="NCBI Taxonomy" id="188477"/>
    <lineage>
        <taxon>Eukaryota</taxon>
        <taxon>Metazoa</taxon>
        <taxon>Spiralia</taxon>
        <taxon>Lophotrochozoa</taxon>
        <taxon>Mollusca</taxon>
        <taxon>Gastropoda</taxon>
        <taxon>Heterobranchia</taxon>
        <taxon>Euthyneura</taxon>
        <taxon>Panpulmonata</taxon>
        <taxon>Sacoglossa</taxon>
        <taxon>Placobranchoidea</taxon>
        <taxon>Plakobranchidae</taxon>
        <taxon>Elysia</taxon>
    </lineage>
</organism>
<dbReference type="Proteomes" id="UP000271974">
    <property type="component" value="Unassembled WGS sequence"/>
</dbReference>
<proteinExistence type="predicted"/>
<dbReference type="AlphaFoldDB" id="A0A433T2E4"/>
<dbReference type="EMBL" id="RQTK01000716">
    <property type="protein sequence ID" value="RUS75729.1"/>
    <property type="molecule type" value="Genomic_DNA"/>
</dbReference>
<feature type="region of interest" description="Disordered" evidence="1">
    <location>
        <begin position="1"/>
        <end position="24"/>
    </location>
</feature>
<protein>
    <submittedName>
        <fullName evidence="2">Uncharacterized protein</fullName>
    </submittedName>
</protein>
<dbReference type="OrthoDB" id="10483003at2759"/>
<reference evidence="2 3" key="1">
    <citation type="submission" date="2019-01" db="EMBL/GenBank/DDBJ databases">
        <title>A draft genome assembly of the solar-powered sea slug Elysia chlorotica.</title>
        <authorList>
            <person name="Cai H."/>
            <person name="Li Q."/>
            <person name="Fang X."/>
            <person name="Li J."/>
            <person name="Curtis N.E."/>
            <person name="Altenburger A."/>
            <person name="Shibata T."/>
            <person name="Feng M."/>
            <person name="Maeda T."/>
            <person name="Schwartz J.A."/>
            <person name="Shigenobu S."/>
            <person name="Lundholm N."/>
            <person name="Nishiyama T."/>
            <person name="Yang H."/>
            <person name="Hasebe M."/>
            <person name="Li S."/>
            <person name="Pierce S.K."/>
            <person name="Wang J."/>
        </authorList>
    </citation>
    <scope>NUCLEOTIDE SEQUENCE [LARGE SCALE GENOMIC DNA]</scope>
    <source>
        <strain evidence="2">EC2010</strain>
        <tissue evidence="2">Whole organism of an adult</tissue>
    </source>
</reference>
<sequence length="131" mass="14558">MFKKTKKGEKSTKEGSGVYQESDVDSIEVSRLELPYREPVKNVSLGSVNTVRDEIDRLLRTYDLRIPVDECELVITKTCGNSVRMNTVASIESYMNELSNCTSVRLIHCNATAEIAQAAPNIGSLGVNPRY</sequence>
<accession>A0A433T2E4</accession>
<comment type="caution">
    <text evidence="2">The sequence shown here is derived from an EMBL/GenBank/DDBJ whole genome shotgun (WGS) entry which is preliminary data.</text>
</comment>
<keyword evidence="3" id="KW-1185">Reference proteome</keyword>
<name>A0A433T2E4_ELYCH</name>
<evidence type="ECO:0000313" key="2">
    <source>
        <dbReference type="EMBL" id="RUS75729.1"/>
    </source>
</evidence>
<evidence type="ECO:0000256" key="1">
    <source>
        <dbReference type="SAM" id="MobiDB-lite"/>
    </source>
</evidence>
<gene>
    <name evidence="2" type="ORF">EGW08_016511</name>
</gene>